<organism evidence="1 2">
    <name type="scientific">Ralstonia insidiosa</name>
    <dbReference type="NCBI Taxonomy" id="190721"/>
    <lineage>
        <taxon>Bacteria</taxon>
        <taxon>Pseudomonadati</taxon>
        <taxon>Pseudomonadota</taxon>
        <taxon>Betaproteobacteria</taxon>
        <taxon>Burkholderiales</taxon>
        <taxon>Burkholderiaceae</taxon>
        <taxon>Ralstonia</taxon>
    </lineage>
</organism>
<dbReference type="Proteomes" id="UP000078572">
    <property type="component" value="Chromosome 1"/>
</dbReference>
<gene>
    <name evidence="1" type="ORF">A9Y76_15180</name>
</gene>
<dbReference type="EMBL" id="CP016022">
    <property type="protein sequence ID" value="ANJ73726.1"/>
    <property type="molecule type" value="Genomic_DNA"/>
</dbReference>
<sequence length="103" mass="11478">MVTALLPKKDRWIDFADGAAALLKNARADYSDAHMRSAMCGATNWCIPLRRPSGNLQKQGRNRTVADKKQETFHVKNGRDGCMHAAHASVRRAEDGPSAYHRM</sequence>
<keyword evidence="2" id="KW-1185">Reference proteome</keyword>
<name>A0A192A0A5_9RALS</name>
<evidence type="ECO:0000313" key="1">
    <source>
        <dbReference type="EMBL" id="ANJ73726.1"/>
    </source>
</evidence>
<evidence type="ECO:0000313" key="2">
    <source>
        <dbReference type="Proteomes" id="UP000078572"/>
    </source>
</evidence>
<protein>
    <submittedName>
        <fullName evidence="1">Uncharacterized protein</fullName>
    </submittedName>
</protein>
<reference evidence="2" key="1">
    <citation type="submission" date="2016-06" db="EMBL/GenBank/DDBJ databases">
        <authorList>
            <person name="Xu Y."/>
            <person name="Nagy A."/>
            <person name="Yan X."/>
            <person name="Kim S.W."/>
            <person name="Haley B."/>
            <person name="Liu N.T."/>
            <person name="Nou X."/>
        </authorList>
    </citation>
    <scope>NUCLEOTIDE SEQUENCE [LARGE SCALE GENOMIC DNA]</scope>
    <source>
        <strain evidence="2">ATCC 49129</strain>
    </source>
</reference>
<proteinExistence type="predicted"/>
<dbReference type="AlphaFoldDB" id="A0A192A0A5"/>
<accession>A0A192A0A5</accession>